<feature type="region of interest" description="Disordered" evidence="2">
    <location>
        <begin position="193"/>
        <end position="236"/>
    </location>
</feature>
<name>A0A9P7B2V1_RHOMI</name>
<keyword evidence="1" id="KW-0862">Zinc</keyword>
<feature type="compositionally biased region" description="Low complexity" evidence="2">
    <location>
        <begin position="1030"/>
        <end position="1054"/>
    </location>
</feature>
<feature type="compositionally biased region" description="Basic and acidic residues" evidence="2">
    <location>
        <begin position="879"/>
        <end position="896"/>
    </location>
</feature>
<evidence type="ECO:0000313" key="4">
    <source>
        <dbReference type="EMBL" id="KAG0655508.1"/>
    </source>
</evidence>
<feature type="compositionally biased region" description="Polar residues" evidence="2">
    <location>
        <begin position="426"/>
        <end position="439"/>
    </location>
</feature>
<dbReference type="PROSITE" id="PS50157">
    <property type="entry name" value="ZINC_FINGER_C2H2_2"/>
    <property type="match status" value="1"/>
</dbReference>
<feature type="region of interest" description="Disordered" evidence="2">
    <location>
        <begin position="879"/>
        <end position="901"/>
    </location>
</feature>
<feature type="compositionally biased region" description="Low complexity" evidence="2">
    <location>
        <begin position="743"/>
        <end position="772"/>
    </location>
</feature>
<keyword evidence="1" id="KW-0863">Zinc-finger</keyword>
<dbReference type="EMBL" id="PUHQ01000118">
    <property type="protein sequence ID" value="KAG0655508.1"/>
    <property type="molecule type" value="Genomic_DNA"/>
</dbReference>
<feature type="compositionally biased region" description="Low complexity" evidence="2">
    <location>
        <begin position="193"/>
        <end position="216"/>
    </location>
</feature>
<organism evidence="4 5">
    <name type="scientific">Rhodotorula mucilaginosa</name>
    <name type="common">Yeast</name>
    <name type="synonym">Rhodotorula rubra</name>
    <dbReference type="NCBI Taxonomy" id="5537"/>
    <lineage>
        <taxon>Eukaryota</taxon>
        <taxon>Fungi</taxon>
        <taxon>Dikarya</taxon>
        <taxon>Basidiomycota</taxon>
        <taxon>Pucciniomycotina</taxon>
        <taxon>Microbotryomycetes</taxon>
        <taxon>Sporidiobolales</taxon>
        <taxon>Sporidiobolaceae</taxon>
        <taxon>Rhodotorula</taxon>
    </lineage>
</organism>
<feature type="region of interest" description="Disordered" evidence="2">
    <location>
        <begin position="1026"/>
        <end position="1063"/>
    </location>
</feature>
<evidence type="ECO:0000259" key="3">
    <source>
        <dbReference type="PROSITE" id="PS50157"/>
    </source>
</evidence>
<sequence>MSRLDSFDFDSPLWELPAQSPAFPAFAASGVAASGSSVDPSNSGNVAAATPSTHPYATSASAQPPSAWAMDASAHAWLGGGNPVAATTAPTSSVSTLARPASLAAQNGSGPVQTNQGTYLGQMPLPNMAIAAGARVTTGTASSTSTAAEAAAATLAASSSSTDTSRLQQASDALRALMADHAPASLGHALAAAGQPGGALAPGQQQQQQPSLAHAARAPNAGLPASTSAPSSSSAAAAHQSPFANISANTYAALINQANSTLYGSQPQQSQLGGAASMASTSAAAAAALAAAAQYGMPMQLNLRQPPLPQHGGAARGSASPFPPNVAMQFAAGVGAAPGGPVASPALPQYALLAADLRAQQQQQQPQQGSPLVAAGLAQQQQQQQRFQSHQPPQPQPQQLQQGGSEAKPAEEQRMVNGNGNGSSSASVEPGQQANRSPLGSNSQAASASGAQSVSVAPAPLTVSTSTSGPDASTSASVKSEATPNAIQGYSPDDPYIPSLGRGSSNPRSATANVTYHEDSPPELSCPSDDSADEDFGKQQRSSKGGRKSSTSVGGTAAAAGGRGRQKTRRAAAVAAASGLGVGASKAGGEAGSAGEAASSEFAPAVAGGSTGIIDPAIEGGVQPGGGASRDSSTDGKPTLTNRKRASPATTPGAIDPVTGFMRRTTEIPAVEDDPSIRPYGCNWCFVERKEAERIARRQRRAAAVAAAAVAPLDGGLGGRQHVVMPNLEEASGSSASQLHAYQHLQQQQQQHALVQPGEASTSGQAASPSSSLPVQPASSFAQSVPVVTGQSSPSAVARGKARARDAMAMDGADEDADGETDPEDGDELGAANLDAATTTGAGAGAGISDSDDEEALNVVANDPNLPAIQWRTVKELREHMSKDHKDRPIKSRKEEDETTGPLDMPFRCALIPCDKTFKSLAGLRFHFQNASTNGHFTVSVELDAETGEERATKRFKQDAKPSGRELKCPIPRCPKRFKQSAGLAYHLSHTPNHTVSEAMLETFEATLASKTKWWAAMADHERTPLLPTASSSSHDSASSSSSGSVLPASSSSSTPRAARPQLRAPINSSADLILTEDDIAIQGMVLALLAELSDRGYVLPPGLPVLPPDMPQDEADAEIAFLRTVFTVPRHRTALDRHLPDLTRAAAAIAVTGGGGANGSASGTETPPVGAGSILSTNRPAATNGRKGGGGYGSNLPARPSPLSSQTIDTTVLTSPSALFLASLLSLLVSLQREYHGSVEETDPGVDGELRMFKARRELGERLYAVVAALLDSYLLTGDARTHIPGTYDDDDDETDDALVSLLFHDFPLNYDSMDRGTSSLDLLLTLSSAPLVEAEDLISHPVVLASTEYVWRNGLLPPPKAGTRVLTWKEAFIQLDRFSIPRILQSQTYILSTLHAAITVYILMFSAYSHFDAFNPLAPDLVTIPERSGSRPVKTWSVLTEVVWWLWIAGSFGWAGEVGRIWTQCGPQSSLPLSPSTLLPLLHHSLVFVSLSLRMLAFYLKTPHHRPTFLIASSLSLLAWSVPFLAASRVLPQNLPSFGTPTHQRWTKIRDGRKRRDVGYRAPPKKVPESHRALRSLEAHLGGLVQFSTYFAVFGLLTLWTFSGDVDYPRALVALLHAPLEPLQQWFTLRDSVSSSIAAIASGRRSSPLEARTSLAFTLILGLVLAYFAGGRPSVSQKPLTSFHPTAPRRELDDLDGWDRYGREVAFRARRERLAVNRYFTFLPPVGRRARLGGRRLESLASAFSTPPLPSPLNLAIPPLLFVSSIAKRVIRFRLEQRRRWSDARGRLVDEEGDNVLPPGQEAERRVRILRETVRLWIWRIGISPLGGWAIAAKGIRRLRGKE</sequence>
<gene>
    <name evidence="4" type="ORF">C6P46_000854</name>
</gene>
<evidence type="ECO:0000256" key="2">
    <source>
        <dbReference type="SAM" id="MobiDB-lite"/>
    </source>
</evidence>
<dbReference type="Proteomes" id="UP000777482">
    <property type="component" value="Unassembled WGS sequence"/>
</dbReference>
<feature type="compositionally biased region" description="Polar residues" evidence="2">
    <location>
        <begin position="39"/>
        <end position="63"/>
    </location>
</feature>
<feature type="compositionally biased region" description="Polar residues" evidence="2">
    <location>
        <begin position="773"/>
        <end position="783"/>
    </location>
</feature>
<feature type="compositionally biased region" description="Low complexity" evidence="2">
    <location>
        <begin position="224"/>
        <end position="236"/>
    </location>
</feature>
<feature type="domain" description="C2H2-type" evidence="3">
    <location>
        <begin position="967"/>
        <end position="999"/>
    </location>
</feature>
<feature type="compositionally biased region" description="Low complexity" evidence="2">
    <location>
        <begin position="440"/>
        <end position="460"/>
    </location>
</feature>
<protein>
    <recommendedName>
        <fullName evidence="3">C2H2-type domain-containing protein</fullName>
    </recommendedName>
</protein>
<evidence type="ECO:0000256" key="1">
    <source>
        <dbReference type="PROSITE-ProRule" id="PRU00042"/>
    </source>
</evidence>
<feature type="compositionally biased region" description="Polar residues" evidence="2">
    <location>
        <begin position="462"/>
        <end position="488"/>
    </location>
</feature>
<accession>A0A9P7B2V1</accession>
<evidence type="ECO:0000313" key="5">
    <source>
        <dbReference type="Proteomes" id="UP000777482"/>
    </source>
</evidence>
<feature type="compositionally biased region" description="Low complexity" evidence="2">
    <location>
        <begin position="539"/>
        <end position="560"/>
    </location>
</feature>
<reference evidence="4 5" key="1">
    <citation type="submission" date="2020-11" db="EMBL/GenBank/DDBJ databases">
        <title>Kefir isolates.</title>
        <authorList>
            <person name="Marcisauskas S."/>
            <person name="Kim Y."/>
            <person name="Blasche S."/>
        </authorList>
    </citation>
    <scope>NUCLEOTIDE SEQUENCE [LARGE SCALE GENOMIC DNA]</scope>
    <source>
        <strain evidence="4 5">KR</strain>
    </source>
</reference>
<keyword evidence="1" id="KW-0479">Metal-binding</keyword>
<comment type="caution">
    <text evidence="4">The sequence shown here is derived from an EMBL/GenBank/DDBJ whole genome shotgun (WGS) entry which is preliminary data.</text>
</comment>
<feature type="region of interest" description="Disordered" evidence="2">
    <location>
        <begin position="614"/>
        <end position="656"/>
    </location>
</feature>
<feature type="compositionally biased region" description="Polar residues" evidence="2">
    <location>
        <begin position="502"/>
        <end position="514"/>
    </location>
</feature>
<feature type="region of interest" description="Disordered" evidence="2">
    <location>
        <begin position="34"/>
        <end position="63"/>
    </location>
</feature>
<feature type="region of interest" description="Disordered" evidence="2">
    <location>
        <begin position="743"/>
        <end position="807"/>
    </location>
</feature>
<dbReference type="InterPro" id="IPR013087">
    <property type="entry name" value="Znf_C2H2_type"/>
</dbReference>
<dbReference type="GO" id="GO:0008270">
    <property type="term" value="F:zinc ion binding"/>
    <property type="evidence" value="ECO:0007669"/>
    <property type="project" value="UniProtKB-KW"/>
</dbReference>
<feature type="region of interest" description="Disordered" evidence="2">
    <location>
        <begin position="361"/>
        <end position="572"/>
    </location>
</feature>
<proteinExistence type="predicted"/>
<dbReference type="OrthoDB" id="2536282at2759"/>
<feature type="compositionally biased region" description="Low complexity" evidence="2">
    <location>
        <begin position="379"/>
        <end position="402"/>
    </location>
</feature>
<keyword evidence="5" id="KW-1185">Reference proteome</keyword>
<feature type="region of interest" description="Disordered" evidence="2">
    <location>
        <begin position="1156"/>
        <end position="1208"/>
    </location>
</feature>